<evidence type="ECO:0000256" key="15">
    <source>
        <dbReference type="ARBA" id="ARBA00023166"/>
    </source>
</evidence>
<name>Q756D2_EREGS</name>
<keyword evidence="6 19" id="KW-0808">Transferase</keyword>
<keyword evidence="8 19" id="KW-0547">Nucleotide-binding</keyword>
<evidence type="ECO:0000256" key="16">
    <source>
        <dbReference type="ARBA" id="ARBA00023221"/>
    </source>
</evidence>
<keyword evidence="4 19" id="KW-0963">Cytoplasm</keyword>
<dbReference type="PANTHER" id="PTHR43290:SF2">
    <property type="entry name" value="MEVALONATE KINASE"/>
    <property type="match status" value="1"/>
</dbReference>
<evidence type="ECO:0000256" key="17">
    <source>
        <dbReference type="ARBA" id="ARBA00029310"/>
    </source>
</evidence>
<keyword evidence="16 19" id="KW-0753">Steroid metabolism</keyword>
<dbReference type="FunFam" id="3.30.70.890:FF:000003">
    <property type="entry name" value="Mevalonate kinase"/>
    <property type="match status" value="1"/>
</dbReference>
<accession>Q756D2</accession>
<evidence type="ECO:0000256" key="8">
    <source>
        <dbReference type="ARBA" id="ARBA00022741"/>
    </source>
</evidence>
<evidence type="ECO:0000256" key="6">
    <source>
        <dbReference type="ARBA" id="ARBA00022679"/>
    </source>
</evidence>
<sequence>MGQPMTVICTGELLPFITSAPGKVIIFGEHSAVYNKPAIAASVSSLRTYLFVEADAESDAVRMEFPDIGFQYSWKHEALTAVPREAVVRAFCSRELDAEVLAHVDRLLMGLEGALARHAALCFLYIYTCLCREVQGVRFTVKSTLPIGAGLGSSASIAVCLALAMGRLGGHVQCESGALTKEQQDFVNRWALVGEQCIHGTPSGIDNAVATYGDAVLFQRQPDGSTKFDHLSDFPQMPMILTNTKVPKSTKVLVANVGKLVEQEPLITAPILNTMAQVVTQAHELLPLLQGDDTVYTRLLQLVRINHGLLVALGVSHPSLEHVRALCDTLGIGATKLTGAGGGGCALTLLKRDVEDELVEQFRKTLLDKHGYESFTTGLGGVGCCLATSQTIRPHLDRIKTLFQEDTPQQQLAEALLPGASPIDWIHG</sequence>
<dbReference type="GO" id="GO:0004496">
    <property type="term" value="F:mevalonate kinase activity"/>
    <property type="evidence" value="ECO:0000318"/>
    <property type="project" value="GO_Central"/>
</dbReference>
<keyword evidence="10 19" id="KW-0067">ATP-binding</keyword>
<dbReference type="EC" id="2.7.1.36" evidence="3 19"/>
<dbReference type="UniPathway" id="UPA00057">
    <property type="reaction ID" value="UER00098"/>
</dbReference>
<evidence type="ECO:0000256" key="13">
    <source>
        <dbReference type="ARBA" id="ARBA00023011"/>
    </source>
</evidence>
<proteinExistence type="inferred from homology"/>
<dbReference type="InterPro" id="IPR036554">
    <property type="entry name" value="GHMP_kinase_C_sf"/>
</dbReference>
<evidence type="ECO:0000256" key="4">
    <source>
        <dbReference type="ARBA" id="ARBA00022490"/>
    </source>
</evidence>
<dbReference type="GO" id="GO:0005524">
    <property type="term" value="F:ATP binding"/>
    <property type="evidence" value="ECO:0007669"/>
    <property type="project" value="UniProtKB-KW"/>
</dbReference>
<evidence type="ECO:0000256" key="3">
    <source>
        <dbReference type="ARBA" id="ARBA00012103"/>
    </source>
</evidence>
<dbReference type="Pfam" id="PF08544">
    <property type="entry name" value="GHMP_kinases_C"/>
    <property type="match status" value="1"/>
</dbReference>
<dbReference type="GO" id="GO:0046872">
    <property type="term" value="F:metal ion binding"/>
    <property type="evidence" value="ECO:0007669"/>
    <property type="project" value="UniProtKB-KW"/>
</dbReference>
<evidence type="ECO:0000256" key="12">
    <source>
        <dbReference type="ARBA" id="ARBA00022955"/>
    </source>
</evidence>
<gene>
    <name evidence="22" type="ORF">AGOS_AER335W</name>
</gene>
<protein>
    <recommendedName>
        <fullName evidence="3 19">Mevalonate kinase</fullName>
        <shortName evidence="19">MK</shortName>
        <ecNumber evidence="3 19">2.7.1.36</ecNumber>
    </recommendedName>
</protein>
<dbReference type="Proteomes" id="UP000000591">
    <property type="component" value="Chromosome V"/>
</dbReference>
<evidence type="ECO:0000256" key="7">
    <source>
        <dbReference type="ARBA" id="ARBA00022723"/>
    </source>
</evidence>
<dbReference type="InterPro" id="IPR014721">
    <property type="entry name" value="Ribsml_uS5_D2-typ_fold_subgr"/>
</dbReference>
<dbReference type="EMBL" id="AE016818">
    <property type="protein sequence ID" value="AAS53015.1"/>
    <property type="molecule type" value="Genomic_DNA"/>
</dbReference>
<dbReference type="PROSITE" id="PS00627">
    <property type="entry name" value="GHMP_KINASES_ATP"/>
    <property type="match status" value="1"/>
</dbReference>
<evidence type="ECO:0000256" key="19">
    <source>
        <dbReference type="RuleBase" id="RU363087"/>
    </source>
</evidence>
<evidence type="ECO:0000259" key="21">
    <source>
        <dbReference type="Pfam" id="PF08544"/>
    </source>
</evidence>
<dbReference type="GO" id="GO:0019287">
    <property type="term" value="P:isopentenyl diphosphate biosynthetic process, mevalonate pathway"/>
    <property type="evidence" value="ECO:0000318"/>
    <property type="project" value="GO_Central"/>
</dbReference>
<dbReference type="PRINTS" id="PR00959">
    <property type="entry name" value="MEVGALKINASE"/>
</dbReference>
<dbReference type="Pfam" id="PF00288">
    <property type="entry name" value="GHMP_kinases_N"/>
    <property type="match status" value="1"/>
</dbReference>
<keyword evidence="23" id="KW-1185">Reference proteome</keyword>
<keyword evidence="9 19" id="KW-0418">Kinase</keyword>
<evidence type="ECO:0000256" key="9">
    <source>
        <dbReference type="ARBA" id="ARBA00022777"/>
    </source>
</evidence>
<comment type="catalytic activity">
    <reaction evidence="17">
        <text>(R)-mevalonate + ATP = (R)-5-phosphomevalonate + ADP + H(+)</text>
        <dbReference type="Rhea" id="RHEA:17065"/>
        <dbReference type="ChEBI" id="CHEBI:15378"/>
        <dbReference type="ChEBI" id="CHEBI:30616"/>
        <dbReference type="ChEBI" id="CHEBI:36464"/>
        <dbReference type="ChEBI" id="CHEBI:58146"/>
        <dbReference type="ChEBI" id="CHEBI:456216"/>
        <dbReference type="EC" id="2.7.1.36"/>
    </reaction>
    <physiologicalReaction direction="left-to-right" evidence="17">
        <dbReference type="Rhea" id="RHEA:17066"/>
    </physiologicalReaction>
</comment>
<keyword evidence="13 19" id="KW-0756">Sterol biosynthesis</keyword>
<dbReference type="AlphaFoldDB" id="Q756D2"/>
<feature type="domain" description="GHMP kinase N-terminal" evidence="20">
    <location>
        <begin position="129"/>
        <end position="212"/>
    </location>
</feature>
<keyword evidence="14 19" id="KW-0443">Lipid metabolism</keyword>
<evidence type="ECO:0000256" key="1">
    <source>
        <dbReference type="ARBA" id="ARBA00004496"/>
    </source>
</evidence>
<comment type="similarity">
    <text evidence="2 19">Belongs to the GHMP kinase family. Mevalonate kinase subfamily.</text>
</comment>
<dbReference type="Gene3D" id="3.30.70.890">
    <property type="entry name" value="GHMP kinase, C-terminal domain"/>
    <property type="match status" value="1"/>
</dbReference>
<dbReference type="GeneID" id="4621404"/>
<evidence type="ECO:0000313" key="23">
    <source>
        <dbReference type="Proteomes" id="UP000000591"/>
    </source>
</evidence>
<dbReference type="PANTHER" id="PTHR43290">
    <property type="entry name" value="MEVALONATE KINASE"/>
    <property type="match status" value="1"/>
</dbReference>
<evidence type="ECO:0000256" key="5">
    <source>
        <dbReference type="ARBA" id="ARBA00022516"/>
    </source>
</evidence>
<dbReference type="InterPro" id="IPR006204">
    <property type="entry name" value="GHMP_kinase_N_dom"/>
</dbReference>
<dbReference type="RefSeq" id="NP_985191.1">
    <property type="nucleotide sequence ID" value="NM_210545.1"/>
</dbReference>
<dbReference type="GO" id="GO:0006696">
    <property type="term" value="P:ergosterol biosynthetic process"/>
    <property type="evidence" value="ECO:0000318"/>
    <property type="project" value="GO_Central"/>
</dbReference>
<feature type="domain" description="GHMP kinase C-terminal" evidence="21">
    <location>
        <begin position="298"/>
        <end position="365"/>
    </location>
</feature>
<dbReference type="HOGENOM" id="CLU_017814_0_1_1"/>
<evidence type="ECO:0000256" key="2">
    <source>
        <dbReference type="ARBA" id="ARBA00006495"/>
    </source>
</evidence>
<dbReference type="eggNOG" id="KOG1511">
    <property type="taxonomic scope" value="Eukaryota"/>
</dbReference>
<dbReference type="FunCoup" id="Q756D2">
    <property type="interactions" value="445"/>
</dbReference>
<dbReference type="Gene3D" id="3.30.230.10">
    <property type="match status" value="1"/>
</dbReference>
<dbReference type="OrthoDB" id="1652964at2759"/>
<dbReference type="GO" id="GO:0005829">
    <property type="term" value="C:cytosol"/>
    <property type="evidence" value="ECO:0000318"/>
    <property type="project" value="GO_Central"/>
</dbReference>
<evidence type="ECO:0000256" key="11">
    <source>
        <dbReference type="ARBA" id="ARBA00022842"/>
    </source>
</evidence>
<dbReference type="InterPro" id="IPR006203">
    <property type="entry name" value="GHMP_knse_ATP-bd_CS"/>
</dbReference>
<keyword evidence="15 19" id="KW-1207">Sterol metabolism</keyword>
<dbReference type="InParanoid" id="Q756D2"/>
<evidence type="ECO:0000256" key="18">
    <source>
        <dbReference type="ARBA" id="ARBA00029438"/>
    </source>
</evidence>
<evidence type="ECO:0000256" key="10">
    <source>
        <dbReference type="ARBA" id="ARBA00022840"/>
    </source>
</evidence>
<reference evidence="22 23" key="1">
    <citation type="journal article" date="2004" name="Science">
        <title>The Ashbya gossypii genome as a tool for mapping the ancient Saccharomyces cerevisiae genome.</title>
        <authorList>
            <person name="Dietrich F.S."/>
            <person name="Voegeli S."/>
            <person name="Brachat S."/>
            <person name="Lerch A."/>
            <person name="Gates K."/>
            <person name="Steiner S."/>
            <person name="Mohr C."/>
            <person name="Pohlmann R."/>
            <person name="Luedi P."/>
            <person name="Choi S."/>
            <person name="Wing R.A."/>
            <person name="Flavier A."/>
            <person name="Gaffney T.D."/>
            <person name="Philippsen P."/>
        </authorList>
    </citation>
    <scope>NUCLEOTIDE SEQUENCE [LARGE SCALE GENOMIC DNA]</scope>
    <source>
        <strain evidence="23">ATCC 10895 / CBS 109.51 / FGSC 9923 / NRRL Y-1056</strain>
    </source>
</reference>
<dbReference type="InterPro" id="IPR013750">
    <property type="entry name" value="GHMP_kinase_C_dom"/>
</dbReference>
<comment type="subcellular location">
    <subcellularLocation>
        <location evidence="1 19">Cytoplasm</location>
    </subcellularLocation>
</comment>
<comment type="function">
    <text evidence="19">Mevalonate kinase; part of the second module of ergosterol biosynthesis pathway that includes the middle steps of the pathway. The second module is carried out in the vacuole and involves the formation of farnesyl diphosphate, which is also an important intermediate in the biosynthesis of ubiquinone, dolichol, heme and prenylated proteins.</text>
</comment>
<dbReference type="InterPro" id="IPR020568">
    <property type="entry name" value="Ribosomal_Su5_D2-typ_SF"/>
</dbReference>
<dbReference type="NCBIfam" id="TIGR00549">
    <property type="entry name" value="mevalon_kin"/>
    <property type="match status" value="1"/>
</dbReference>
<evidence type="ECO:0000259" key="20">
    <source>
        <dbReference type="Pfam" id="PF00288"/>
    </source>
</evidence>
<keyword evidence="5 19" id="KW-0444">Lipid biosynthesis</keyword>
<dbReference type="STRING" id="284811.Q756D2"/>
<dbReference type="InterPro" id="IPR006205">
    <property type="entry name" value="Mev_gal_kin"/>
</dbReference>
<keyword evidence="11" id="KW-0460">Magnesium</keyword>
<dbReference type="SUPFAM" id="SSF55060">
    <property type="entry name" value="GHMP Kinase, C-terminal domain"/>
    <property type="match status" value="1"/>
</dbReference>
<dbReference type="KEGG" id="ago:AGOS_AER335W"/>
<comment type="pathway">
    <text evidence="18 19">Isoprenoid biosynthesis; isopentenyl diphosphate biosynthesis via mevalonate pathway; isopentenyl diphosphate from (R)-mevalonate: step 1/3.</text>
</comment>
<organism evidence="22 23">
    <name type="scientific">Eremothecium gossypii (strain ATCC 10895 / CBS 109.51 / FGSC 9923 / NRRL Y-1056)</name>
    <name type="common">Yeast</name>
    <name type="synonym">Ashbya gossypii</name>
    <dbReference type="NCBI Taxonomy" id="284811"/>
    <lineage>
        <taxon>Eukaryota</taxon>
        <taxon>Fungi</taxon>
        <taxon>Dikarya</taxon>
        <taxon>Ascomycota</taxon>
        <taxon>Saccharomycotina</taxon>
        <taxon>Saccharomycetes</taxon>
        <taxon>Saccharomycetales</taxon>
        <taxon>Saccharomycetaceae</taxon>
        <taxon>Eremothecium</taxon>
    </lineage>
</organism>
<keyword evidence="12 19" id="KW-0752">Steroid biosynthesis</keyword>
<evidence type="ECO:0000313" key="22">
    <source>
        <dbReference type="EMBL" id="AAS53015.1"/>
    </source>
</evidence>
<dbReference type="SUPFAM" id="SSF54211">
    <property type="entry name" value="Ribosomal protein S5 domain 2-like"/>
    <property type="match status" value="1"/>
</dbReference>
<keyword evidence="7" id="KW-0479">Metal-binding</keyword>
<evidence type="ECO:0000256" key="14">
    <source>
        <dbReference type="ARBA" id="ARBA00023098"/>
    </source>
</evidence>
<dbReference type="OMA" id="LMDFNHG"/>
<reference evidence="23" key="2">
    <citation type="journal article" date="2013" name="G3 (Bethesda)">
        <title>Genomes of Ashbya fungi isolated from insects reveal four mating-type loci, numerous translocations, lack of transposons, and distinct gene duplications.</title>
        <authorList>
            <person name="Dietrich F.S."/>
            <person name="Voegeli S."/>
            <person name="Kuo S."/>
            <person name="Philippsen P."/>
        </authorList>
    </citation>
    <scope>GENOME REANNOTATION</scope>
    <source>
        <strain evidence="23">ATCC 10895 / CBS 109.51 / FGSC 9923 / NRRL Y-1056</strain>
    </source>
</reference>